<name>A0AAV8Z0B0_9CUCU</name>
<evidence type="ECO:0000256" key="1">
    <source>
        <dbReference type="ARBA" id="ARBA00004370"/>
    </source>
</evidence>
<dbReference type="GO" id="GO:0016020">
    <property type="term" value="C:membrane"/>
    <property type="evidence" value="ECO:0007669"/>
    <property type="project" value="UniProtKB-SubCell"/>
</dbReference>
<evidence type="ECO:0000313" key="6">
    <source>
        <dbReference type="EMBL" id="KAJ8957697.1"/>
    </source>
</evidence>
<feature type="domain" description="Receptor ligand binding region" evidence="5">
    <location>
        <begin position="85"/>
        <end position="155"/>
    </location>
</feature>
<proteinExistence type="predicted"/>
<dbReference type="EMBL" id="JAPWTK010000021">
    <property type="protein sequence ID" value="KAJ8957697.1"/>
    <property type="molecule type" value="Genomic_DNA"/>
</dbReference>
<dbReference type="AlphaFoldDB" id="A0AAV8Z0B0"/>
<evidence type="ECO:0000259" key="5">
    <source>
        <dbReference type="Pfam" id="PF01094"/>
    </source>
</evidence>
<evidence type="ECO:0000313" key="7">
    <source>
        <dbReference type="Proteomes" id="UP001162162"/>
    </source>
</evidence>
<dbReference type="SUPFAM" id="SSF53822">
    <property type="entry name" value="Periplasmic binding protein-like I"/>
    <property type="match status" value="1"/>
</dbReference>
<keyword evidence="3" id="KW-1133">Transmembrane helix</keyword>
<organism evidence="6 7">
    <name type="scientific">Aromia moschata</name>
    <dbReference type="NCBI Taxonomy" id="1265417"/>
    <lineage>
        <taxon>Eukaryota</taxon>
        <taxon>Metazoa</taxon>
        <taxon>Ecdysozoa</taxon>
        <taxon>Arthropoda</taxon>
        <taxon>Hexapoda</taxon>
        <taxon>Insecta</taxon>
        <taxon>Pterygota</taxon>
        <taxon>Neoptera</taxon>
        <taxon>Endopterygota</taxon>
        <taxon>Coleoptera</taxon>
        <taxon>Polyphaga</taxon>
        <taxon>Cucujiformia</taxon>
        <taxon>Chrysomeloidea</taxon>
        <taxon>Cerambycidae</taxon>
        <taxon>Cerambycinae</taxon>
        <taxon>Callichromatini</taxon>
        <taxon>Aromia</taxon>
    </lineage>
</organism>
<dbReference type="Proteomes" id="UP001162162">
    <property type="component" value="Unassembled WGS sequence"/>
</dbReference>
<dbReference type="InterPro" id="IPR028082">
    <property type="entry name" value="Peripla_BP_I"/>
</dbReference>
<evidence type="ECO:0000256" key="3">
    <source>
        <dbReference type="ARBA" id="ARBA00022989"/>
    </source>
</evidence>
<accession>A0AAV8Z0B0</accession>
<dbReference type="Pfam" id="PF01094">
    <property type="entry name" value="ANF_receptor"/>
    <property type="match status" value="1"/>
</dbReference>
<evidence type="ECO:0000256" key="4">
    <source>
        <dbReference type="ARBA" id="ARBA00023136"/>
    </source>
</evidence>
<reference evidence="6" key="1">
    <citation type="journal article" date="2023" name="Insect Mol. Biol.">
        <title>Genome sequencing provides insights into the evolution of gene families encoding plant cell wall-degrading enzymes in longhorned beetles.</title>
        <authorList>
            <person name="Shin N.R."/>
            <person name="Okamura Y."/>
            <person name="Kirsch R."/>
            <person name="Pauchet Y."/>
        </authorList>
    </citation>
    <scope>NUCLEOTIDE SEQUENCE</scope>
    <source>
        <strain evidence="6">AMC_N1</strain>
    </source>
</reference>
<dbReference type="InterPro" id="IPR001828">
    <property type="entry name" value="ANF_lig-bd_rcpt"/>
</dbReference>
<comment type="caution">
    <text evidence="6">The sequence shown here is derived from an EMBL/GenBank/DDBJ whole genome shotgun (WGS) entry which is preliminary data.</text>
</comment>
<keyword evidence="4" id="KW-0472">Membrane</keyword>
<keyword evidence="2" id="KW-0812">Transmembrane</keyword>
<protein>
    <recommendedName>
        <fullName evidence="5">Receptor ligand binding region domain-containing protein</fullName>
    </recommendedName>
</protein>
<sequence>MGATKVHGLKKGTQCAGSVKLKPSVNFLKYAEEWRYKRKCEKKTSCLLDYHAHPKIRTPYPSRSQLTLVGSCCQIPPPQSQHGILKDKSKYPTLTRMSYCQCRLKKVFSSIFKQFRWKHIALILDRSDLFSVTVGKILEDGLKRGGLLAFVKRIGRK</sequence>
<dbReference type="Gene3D" id="3.40.50.2300">
    <property type="match status" value="2"/>
</dbReference>
<comment type="subcellular location">
    <subcellularLocation>
        <location evidence="1">Membrane</location>
    </subcellularLocation>
</comment>
<evidence type="ECO:0000256" key="2">
    <source>
        <dbReference type="ARBA" id="ARBA00022692"/>
    </source>
</evidence>
<keyword evidence="7" id="KW-1185">Reference proteome</keyword>
<gene>
    <name evidence="6" type="ORF">NQ318_017589</name>
</gene>